<dbReference type="Pfam" id="PF01877">
    <property type="entry name" value="RNA_binding"/>
    <property type="match status" value="1"/>
</dbReference>
<name>A0ABD5X8S6_9EURY</name>
<dbReference type="InterPro" id="IPR022803">
    <property type="entry name" value="Ribosomal_uL5_dom_sf"/>
</dbReference>
<dbReference type="PANTHER" id="PTHR39652:SF1">
    <property type="entry name" value="UPF0201 PROTEIN TK1335"/>
    <property type="match status" value="1"/>
</dbReference>
<organism evidence="2 3">
    <name type="scientific">Halovenus rubra</name>
    <dbReference type="NCBI Taxonomy" id="869890"/>
    <lineage>
        <taxon>Archaea</taxon>
        <taxon>Methanobacteriati</taxon>
        <taxon>Methanobacteriota</taxon>
        <taxon>Stenosarchaea group</taxon>
        <taxon>Halobacteria</taxon>
        <taxon>Halobacteriales</taxon>
        <taxon>Haloarculaceae</taxon>
        <taxon>Halovenus</taxon>
    </lineage>
</organism>
<comment type="caution">
    <text evidence="2">The sequence shown here is derived from an EMBL/GenBank/DDBJ whole genome shotgun (WGS) entry which is preliminary data.</text>
</comment>
<dbReference type="HAMAP" id="MF_01112">
    <property type="entry name" value="UPF0201"/>
    <property type="match status" value="1"/>
</dbReference>
<accession>A0ABD5X8S6</accession>
<dbReference type="SUPFAM" id="SSF55282">
    <property type="entry name" value="RL5-like"/>
    <property type="match status" value="1"/>
</dbReference>
<gene>
    <name evidence="2" type="ORF">ACFQJ7_13050</name>
</gene>
<dbReference type="PANTHER" id="PTHR39652">
    <property type="entry name" value="UPF0201 PROTEIN TK1335"/>
    <property type="match status" value="1"/>
</dbReference>
<reference evidence="2 3" key="1">
    <citation type="journal article" date="2014" name="Int. J. Syst. Evol. Microbiol.">
        <title>Complete genome sequence of Corynebacterium casei LMG S-19264T (=DSM 44701T), isolated from a smear-ripened cheese.</title>
        <authorList>
            <consortium name="US DOE Joint Genome Institute (JGI-PGF)"/>
            <person name="Walter F."/>
            <person name="Albersmeier A."/>
            <person name="Kalinowski J."/>
            <person name="Ruckert C."/>
        </authorList>
    </citation>
    <scope>NUCLEOTIDE SEQUENCE [LARGE SCALE GENOMIC DNA]</scope>
    <source>
        <strain evidence="2 3">CGMCC 4.7215</strain>
    </source>
</reference>
<dbReference type="EMBL" id="JBHSZQ010000047">
    <property type="protein sequence ID" value="MFC7126939.1"/>
    <property type="molecule type" value="Genomic_DNA"/>
</dbReference>
<evidence type="ECO:0000313" key="3">
    <source>
        <dbReference type="Proteomes" id="UP001596414"/>
    </source>
</evidence>
<evidence type="ECO:0000256" key="1">
    <source>
        <dbReference type="HAMAP-Rule" id="MF_01112"/>
    </source>
</evidence>
<evidence type="ECO:0000313" key="2">
    <source>
        <dbReference type="EMBL" id="MFC7126939.1"/>
    </source>
</evidence>
<dbReference type="InterPro" id="IPR002739">
    <property type="entry name" value="PAB1135-like"/>
</dbReference>
<sequence>MIHSIDVEITAPVYDTEVTDRIAESISTIFPGADPEKRHGELTATVHDLEQFSQLLHRHEILDTARGVFFDNKRGDSFSFRLNKQAAFEGVVNFVVDEPGELGEISVHVSVSDPAVEDVIDHIAPPTQEGQPLDTDDA</sequence>
<dbReference type="Gene3D" id="3.30.1440.10">
    <property type="match status" value="1"/>
</dbReference>
<dbReference type="AlphaFoldDB" id="A0ABD5X8S6"/>
<proteinExistence type="inferred from homology"/>
<comment type="similarity">
    <text evidence="1">Belongs to the UPF0201 family.</text>
</comment>
<dbReference type="RefSeq" id="WP_267637216.1">
    <property type="nucleotide sequence ID" value="NZ_JAODIY010000009.1"/>
</dbReference>
<dbReference type="Proteomes" id="UP001596414">
    <property type="component" value="Unassembled WGS sequence"/>
</dbReference>
<protein>
    <recommendedName>
        <fullName evidence="1">UPF0201 protein ACFQJ7_13050</fullName>
    </recommendedName>
</protein>